<feature type="active site" description="Proton donor" evidence="12">
    <location>
        <position position="292"/>
    </location>
</feature>
<dbReference type="GO" id="GO:0004177">
    <property type="term" value="F:aminopeptidase activity"/>
    <property type="evidence" value="ECO:0007669"/>
    <property type="project" value="UniProtKB-UniRule"/>
</dbReference>
<dbReference type="PRINTS" id="PR00111">
    <property type="entry name" value="ABHYDROLASE"/>
</dbReference>
<dbReference type="AlphaFoldDB" id="A0A0H4J2M2"/>
<feature type="domain" description="AB hydrolase-1" evidence="14">
    <location>
        <begin position="36"/>
        <end position="296"/>
    </location>
</feature>
<comment type="similarity">
    <text evidence="3 11 13">Belongs to the peptidase S33 family.</text>
</comment>
<dbReference type="Proteomes" id="UP000066549">
    <property type="component" value="Chromosome"/>
</dbReference>
<dbReference type="InterPro" id="IPR000073">
    <property type="entry name" value="AB_hydrolase_1"/>
</dbReference>
<dbReference type="InterPro" id="IPR029058">
    <property type="entry name" value="AB_hydrolase_fold"/>
</dbReference>
<feature type="active site" description="Nucleophile" evidence="12">
    <location>
        <position position="110"/>
    </location>
</feature>
<comment type="subcellular location">
    <subcellularLocation>
        <location evidence="2 11">Cytoplasm</location>
    </subcellularLocation>
</comment>
<dbReference type="Gene3D" id="3.40.50.1820">
    <property type="entry name" value="alpha/beta hydrolase"/>
    <property type="match status" value="1"/>
</dbReference>
<evidence type="ECO:0000256" key="3">
    <source>
        <dbReference type="ARBA" id="ARBA00010088"/>
    </source>
</evidence>
<evidence type="ECO:0000256" key="13">
    <source>
        <dbReference type="RuleBase" id="RU003421"/>
    </source>
</evidence>
<evidence type="ECO:0000256" key="1">
    <source>
        <dbReference type="ARBA" id="ARBA00001585"/>
    </source>
</evidence>
<dbReference type="GO" id="GO:0005737">
    <property type="term" value="C:cytoplasm"/>
    <property type="evidence" value="ECO:0007669"/>
    <property type="project" value="UniProtKB-SubCell"/>
</dbReference>
<organism evidence="15 16">
    <name type="scientific">Methylophilales bacterium MBRS-H7</name>
    <dbReference type="NCBI Taxonomy" id="1623450"/>
    <lineage>
        <taxon>Bacteria</taxon>
        <taxon>Pseudomonadati</taxon>
        <taxon>Pseudomonadota</taxon>
        <taxon>Betaproteobacteria</taxon>
        <taxon>Nitrosomonadales</taxon>
        <taxon>OM43 clade</taxon>
    </lineage>
</organism>
<evidence type="ECO:0000256" key="6">
    <source>
        <dbReference type="ARBA" id="ARBA00022438"/>
    </source>
</evidence>
<keyword evidence="16" id="KW-1185">Reference proteome</keyword>
<dbReference type="OrthoDB" id="9796770at2"/>
<keyword evidence="6 11" id="KW-0031">Aminopeptidase</keyword>
<name>A0A0H4J2M2_9PROT</name>
<evidence type="ECO:0000256" key="5">
    <source>
        <dbReference type="ARBA" id="ARBA00021843"/>
    </source>
</evidence>
<evidence type="ECO:0000256" key="10">
    <source>
        <dbReference type="ARBA" id="ARBA00029605"/>
    </source>
</evidence>
<protein>
    <recommendedName>
        <fullName evidence="5 11">Proline iminopeptidase</fullName>
        <shortName evidence="11">PIP</shortName>
        <ecNumber evidence="4 11">3.4.11.5</ecNumber>
    </recommendedName>
    <alternativeName>
        <fullName evidence="10 11">Prolyl aminopeptidase</fullName>
    </alternativeName>
</protein>
<reference evidence="15 16" key="1">
    <citation type="submission" date="2015-03" db="EMBL/GenBank/DDBJ databases">
        <title>Comparative analysis of the OM43 clade including a novel species from Red Sea uncovers genomic and metabolic diversity among marine methylotrophs.</title>
        <authorList>
            <person name="Jimenez-Infante F."/>
            <person name="Ngugi D.K."/>
            <person name="Vinu M."/>
            <person name="Alam I."/>
            <person name="Kamau A."/>
            <person name="Blom J."/>
            <person name="Bajic V.B."/>
            <person name="Stingl U."/>
        </authorList>
    </citation>
    <scope>NUCLEOTIDE SEQUENCE [LARGE SCALE GENOMIC DNA]</scope>
    <source>
        <strain evidence="15 16">MBRSH7</strain>
    </source>
</reference>
<sequence length="314" mass="35625">MKTLYTEIEPFQIHHITVDSGHTIYVEESGNASGQPIIFLHGGPGGGTGPKQRRFFDPDHYRIILFDQRGCGQSSPAGEIVNNTTNDLINDIETIRKHLNIDKWFLFGGSWGSTLALAYFVKFPELVKGLILRGIFLSRPFELDWFLKDVEIFFPKKYEKLLSFHHSINKQSLVTDYSRLVFGKDTKLAEKAAHAWNSFEGSILKLTYEDQKEAPTINYPEELARARVQLHYIKNKCFVDGDVILESIKKLNEVPTVIVQGQYDMVCPPQTADDLYKVMPHADFRLIPDAGHSASEPGVTDALIDATEIFKRYS</sequence>
<dbReference type="NCBIfam" id="TIGR01249">
    <property type="entry name" value="pro_imino_pep_1"/>
    <property type="match status" value="1"/>
</dbReference>
<dbReference type="InterPro" id="IPR002410">
    <property type="entry name" value="Peptidase_S33"/>
</dbReference>
<evidence type="ECO:0000259" key="14">
    <source>
        <dbReference type="Pfam" id="PF00561"/>
    </source>
</evidence>
<evidence type="ECO:0000313" key="15">
    <source>
        <dbReference type="EMBL" id="AKO65993.1"/>
    </source>
</evidence>
<evidence type="ECO:0000256" key="4">
    <source>
        <dbReference type="ARBA" id="ARBA00012568"/>
    </source>
</evidence>
<feature type="active site" evidence="12">
    <location>
        <position position="264"/>
    </location>
</feature>
<dbReference type="GO" id="GO:0006508">
    <property type="term" value="P:proteolysis"/>
    <property type="evidence" value="ECO:0007669"/>
    <property type="project" value="UniProtKB-KW"/>
</dbReference>
<dbReference type="SUPFAM" id="SSF53474">
    <property type="entry name" value="alpha/beta-Hydrolases"/>
    <property type="match status" value="1"/>
</dbReference>
<dbReference type="EC" id="3.4.11.5" evidence="4 11"/>
<evidence type="ECO:0000256" key="11">
    <source>
        <dbReference type="PIRNR" id="PIRNR006431"/>
    </source>
</evidence>
<dbReference type="PIRSF" id="PIRSF006431">
    <property type="entry name" value="Pept_S33"/>
    <property type="match status" value="1"/>
</dbReference>
<gene>
    <name evidence="15" type="ORF">VI33_04600</name>
</gene>
<evidence type="ECO:0000256" key="7">
    <source>
        <dbReference type="ARBA" id="ARBA00022490"/>
    </source>
</evidence>
<dbReference type="InterPro" id="IPR005944">
    <property type="entry name" value="Pro_iminopeptidase"/>
</dbReference>
<dbReference type="PANTHER" id="PTHR43722">
    <property type="entry name" value="PROLINE IMINOPEPTIDASE"/>
    <property type="match status" value="1"/>
</dbReference>
<evidence type="ECO:0000256" key="12">
    <source>
        <dbReference type="PIRSR" id="PIRSR006431-1"/>
    </source>
</evidence>
<evidence type="ECO:0000256" key="9">
    <source>
        <dbReference type="ARBA" id="ARBA00022801"/>
    </source>
</evidence>
<keyword evidence="9 11" id="KW-0378">Hydrolase</keyword>
<evidence type="ECO:0000256" key="2">
    <source>
        <dbReference type="ARBA" id="ARBA00004496"/>
    </source>
</evidence>
<evidence type="ECO:0000313" key="16">
    <source>
        <dbReference type="Proteomes" id="UP000066549"/>
    </source>
</evidence>
<keyword evidence="8 11" id="KW-0645">Protease</keyword>
<evidence type="ECO:0000256" key="8">
    <source>
        <dbReference type="ARBA" id="ARBA00022670"/>
    </source>
</evidence>
<keyword evidence="7 11" id="KW-0963">Cytoplasm</keyword>
<dbReference type="PRINTS" id="PR00793">
    <property type="entry name" value="PROAMNOPTASE"/>
</dbReference>
<dbReference type="Pfam" id="PF00561">
    <property type="entry name" value="Abhydrolase_1"/>
    <property type="match status" value="1"/>
</dbReference>
<dbReference type="EMBL" id="CP011002">
    <property type="protein sequence ID" value="AKO65993.1"/>
    <property type="molecule type" value="Genomic_DNA"/>
</dbReference>
<comment type="catalytic activity">
    <reaction evidence="1 11 13">
        <text>Release of N-terminal proline from a peptide.</text>
        <dbReference type="EC" id="3.4.11.5"/>
    </reaction>
</comment>
<dbReference type="PATRIC" id="fig|1623450.3.peg.916"/>
<proteinExistence type="inferred from homology"/>
<dbReference type="PANTHER" id="PTHR43722:SF1">
    <property type="entry name" value="PROLINE IMINOPEPTIDASE"/>
    <property type="match status" value="1"/>
</dbReference>
<accession>A0A0H4J2M2</accession>